<dbReference type="Proteomes" id="UP001259420">
    <property type="component" value="Unassembled WGS sequence"/>
</dbReference>
<organism evidence="1 2">
    <name type="scientific">Pseudomonas synxantha</name>
    <dbReference type="NCBI Taxonomy" id="47883"/>
    <lineage>
        <taxon>Bacteria</taxon>
        <taxon>Pseudomonadati</taxon>
        <taxon>Pseudomonadota</taxon>
        <taxon>Gammaproteobacteria</taxon>
        <taxon>Pseudomonadales</taxon>
        <taxon>Pseudomonadaceae</taxon>
        <taxon>Pseudomonas</taxon>
    </lineage>
</organism>
<reference evidence="1" key="1">
    <citation type="submission" date="2023-07" db="EMBL/GenBank/DDBJ databases">
        <title>Sorghum-associated microbial communities from plants grown in Nebraska, USA.</title>
        <authorList>
            <person name="Schachtman D."/>
        </authorList>
    </citation>
    <scope>NUCLEOTIDE SEQUENCE</scope>
    <source>
        <strain evidence="1">BE46</strain>
    </source>
</reference>
<protein>
    <submittedName>
        <fullName evidence="1">Signal transduction histidine kinase</fullName>
    </submittedName>
</protein>
<keyword evidence="1" id="KW-0808">Transferase</keyword>
<keyword evidence="2" id="KW-1185">Reference proteome</keyword>
<name>A0ACC6JHI1_9PSED</name>
<proteinExistence type="predicted"/>
<accession>A0ACC6JHI1</accession>
<keyword evidence="1" id="KW-0418">Kinase</keyword>
<evidence type="ECO:0000313" key="1">
    <source>
        <dbReference type="EMBL" id="MDR6605652.1"/>
    </source>
</evidence>
<gene>
    <name evidence="1" type="ORF">J2X87_000703</name>
</gene>
<evidence type="ECO:0000313" key="2">
    <source>
        <dbReference type="Proteomes" id="UP001259420"/>
    </source>
</evidence>
<dbReference type="EMBL" id="JAVDSD010000001">
    <property type="protein sequence ID" value="MDR6605652.1"/>
    <property type="molecule type" value="Genomic_DNA"/>
</dbReference>
<comment type="caution">
    <text evidence="1">The sequence shown here is derived from an EMBL/GenBank/DDBJ whole genome shotgun (WGS) entry which is preliminary data.</text>
</comment>
<sequence length="547" mass="60623">MKLWPKLPPGLPILSIVLIECEALELKHANLQISVELQGFQPTVHEDQGIKSMIKDAKVESESETFIAQETDASVGPAPACDVVRNGIWRTRVRGQARKLSRSTQFVIAAAVILGLTMFFVGKLVSERIESAAVYSAAEAAAQYMDTFLEPYVQEMSRDNGLSAASVQFLDRLTEGRSLKQHIVSIKIWRTDGTVVYGTNKAITNRKFPMDEITEALKGKVVTDLKDLDEDENEFERELDLPLYEIYAPLRDSSSGKIIAVGEFYEKADSLKREVNRVRQQVWGVVGAATLAMLSLLFFIVRRGDKIIQQQQVALRLRLQEQTRLHISNAELQRKIATATQEFSRVNELTLRRIGADLHDGPAQLLTLILIRLDDLAENCSAVDQESLETIRGAATDALHEVRDLSRGLALPEINDLSLVEELQLVAQRHEQRTGTKVTLTLGLLPEAAPLPLKLCLYRFVQEALSNAYRHANGEGQVVQAQYIDEILNISVRDSGPGMAADAMLQETSGRTRLGLAGLRYRIESLGGLFSIDSGASGTSVNAQFKF</sequence>